<feature type="binding site" evidence="6">
    <location>
        <position position="51"/>
    </location>
    <ligand>
        <name>molybdate</name>
        <dbReference type="ChEBI" id="CHEBI:36264"/>
    </ligand>
</feature>
<gene>
    <name evidence="7" type="ORF">SAMN05444486_101534</name>
</gene>
<dbReference type="SUPFAM" id="SSF53850">
    <property type="entry name" value="Periplasmic binding protein-like II"/>
    <property type="match status" value="1"/>
</dbReference>
<evidence type="ECO:0000256" key="2">
    <source>
        <dbReference type="ARBA" id="ARBA00022505"/>
    </source>
</evidence>
<dbReference type="Pfam" id="PF13531">
    <property type="entry name" value="SBP_bac_11"/>
    <property type="match status" value="1"/>
</dbReference>
<dbReference type="InterPro" id="IPR005950">
    <property type="entry name" value="ModA"/>
</dbReference>
<evidence type="ECO:0000313" key="7">
    <source>
        <dbReference type="EMBL" id="SDY16706.1"/>
    </source>
</evidence>
<evidence type="ECO:0000256" key="6">
    <source>
        <dbReference type="PIRSR" id="PIRSR004846-1"/>
    </source>
</evidence>
<dbReference type="Proteomes" id="UP000199026">
    <property type="component" value="Unassembled WGS sequence"/>
</dbReference>
<sequence>MAPMFVKASGLFCAKEEAMARARKWGLAAVLAVALSGAAAAETVTIFAAASLKTALDNLKPLAEAATGQRLRMVYAGSAALARQIEQGAPADIFVSANVNWMDHLQERGGVEAIERVELLGNSLVLIGQAAEPQLSFDHAASFGEGRIAMGLTKAVPAGIYGRAALESLGLWQALHGRVVETDNVRAALALVARGEARYGIVYASDARAEPKVQILLSFPKNSYGPIVYPAALLTENGSSAFAFLQSEAAWAAFEAQGFLRVETQE</sequence>
<comment type="subunit">
    <text evidence="5">The complex is composed of two ATP-binding proteins (ModC), two transmembrane proteins (ModB) and a solute-binding protein (ModA).</text>
</comment>
<keyword evidence="4" id="KW-0732">Signal</keyword>
<evidence type="ECO:0000256" key="1">
    <source>
        <dbReference type="ARBA" id="ARBA00009175"/>
    </source>
</evidence>
<dbReference type="GO" id="GO:0015689">
    <property type="term" value="P:molybdate ion transport"/>
    <property type="evidence" value="ECO:0007669"/>
    <property type="project" value="InterPro"/>
</dbReference>
<dbReference type="GO" id="GO:0030288">
    <property type="term" value="C:outer membrane-bounded periplasmic space"/>
    <property type="evidence" value="ECO:0007669"/>
    <property type="project" value="TreeGrafter"/>
</dbReference>
<feature type="binding site" evidence="6">
    <location>
        <position position="78"/>
    </location>
    <ligand>
        <name>molybdate</name>
        <dbReference type="ChEBI" id="CHEBI:36264"/>
    </ligand>
</feature>
<dbReference type="GO" id="GO:1901359">
    <property type="term" value="F:tungstate binding"/>
    <property type="evidence" value="ECO:0007669"/>
    <property type="project" value="UniProtKB-ARBA"/>
</dbReference>
<proteinExistence type="inferred from homology"/>
<evidence type="ECO:0000256" key="5">
    <source>
        <dbReference type="ARBA" id="ARBA00062515"/>
    </source>
</evidence>
<feature type="binding site" evidence="6">
    <location>
        <position position="203"/>
    </location>
    <ligand>
        <name>molybdate</name>
        <dbReference type="ChEBI" id="CHEBI:36264"/>
    </ligand>
</feature>
<keyword evidence="3 6" id="KW-0479">Metal-binding</keyword>
<feature type="binding site" evidence="6">
    <location>
        <position position="185"/>
    </location>
    <ligand>
        <name>molybdate</name>
        <dbReference type="ChEBI" id="CHEBI:36264"/>
    </ligand>
</feature>
<keyword evidence="8" id="KW-1185">Reference proteome</keyword>
<dbReference type="FunFam" id="3.40.190.10:FF:000035">
    <property type="entry name" value="Molybdate ABC transporter substrate-binding protein"/>
    <property type="match status" value="1"/>
</dbReference>
<feature type="binding site" evidence="6">
    <location>
        <position position="158"/>
    </location>
    <ligand>
        <name>molybdate</name>
        <dbReference type="ChEBI" id="CHEBI:36264"/>
    </ligand>
</feature>
<reference evidence="7 8" key="1">
    <citation type="submission" date="2016-10" db="EMBL/GenBank/DDBJ databases">
        <authorList>
            <person name="de Groot N.N."/>
        </authorList>
    </citation>
    <scope>NUCLEOTIDE SEQUENCE [LARGE SCALE GENOMIC DNA]</scope>
    <source>
        <strain evidence="7 8">DSM 24677</strain>
    </source>
</reference>
<organism evidence="7 8">
    <name type="scientific">Lentibacter algarum</name>
    <dbReference type="NCBI Taxonomy" id="576131"/>
    <lineage>
        <taxon>Bacteria</taxon>
        <taxon>Pseudomonadati</taxon>
        <taxon>Pseudomonadota</taxon>
        <taxon>Alphaproteobacteria</taxon>
        <taxon>Rhodobacterales</taxon>
        <taxon>Roseobacteraceae</taxon>
        <taxon>Lentibacter</taxon>
    </lineage>
</organism>
<keyword evidence="2 6" id="KW-0500">Molybdenum</keyword>
<accession>A0A1H3HME5</accession>
<dbReference type="PANTHER" id="PTHR30632:SF17">
    <property type="entry name" value="MOLYBDATE-BINDING PROTEIN MODA"/>
    <property type="match status" value="1"/>
</dbReference>
<dbReference type="PIRSF" id="PIRSF004846">
    <property type="entry name" value="ModA"/>
    <property type="match status" value="1"/>
</dbReference>
<comment type="similarity">
    <text evidence="1">Belongs to the bacterial solute-binding protein ModA family.</text>
</comment>
<name>A0A1H3HME5_9RHOB</name>
<dbReference type="GO" id="GO:0046872">
    <property type="term" value="F:metal ion binding"/>
    <property type="evidence" value="ECO:0007669"/>
    <property type="project" value="UniProtKB-KW"/>
</dbReference>
<dbReference type="PANTHER" id="PTHR30632">
    <property type="entry name" value="MOLYBDATE-BINDING PERIPLASMIC PROTEIN"/>
    <property type="match status" value="1"/>
</dbReference>
<evidence type="ECO:0000256" key="4">
    <source>
        <dbReference type="ARBA" id="ARBA00022729"/>
    </source>
</evidence>
<dbReference type="Gene3D" id="3.40.190.10">
    <property type="entry name" value="Periplasmic binding protein-like II"/>
    <property type="match status" value="2"/>
</dbReference>
<dbReference type="AlphaFoldDB" id="A0A1H3HME5"/>
<evidence type="ECO:0000256" key="3">
    <source>
        <dbReference type="ARBA" id="ARBA00022723"/>
    </source>
</evidence>
<dbReference type="EMBL" id="FNPR01000001">
    <property type="protein sequence ID" value="SDY16706.1"/>
    <property type="molecule type" value="Genomic_DNA"/>
</dbReference>
<dbReference type="InterPro" id="IPR050682">
    <property type="entry name" value="ModA/WtpA"/>
</dbReference>
<dbReference type="GO" id="GO:0030973">
    <property type="term" value="F:molybdate ion binding"/>
    <property type="evidence" value="ECO:0007669"/>
    <property type="project" value="TreeGrafter"/>
</dbReference>
<dbReference type="NCBIfam" id="TIGR01256">
    <property type="entry name" value="modA"/>
    <property type="match status" value="1"/>
</dbReference>
<protein>
    <submittedName>
        <fullName evidence="7">Molybdate transport system substrate-binding protein</fullName>
    </submittedName>
</protein>
<dbReference type="STRING" id="576131.SAMN05444486_101534"/>
<evidence type="ECO:0000313" key="8">
    <source>
        <dbReference type="Proteomes" id="UP000199026"/>
    </source>
</evidence>